<dbReference type="Gene3D" id="1.10.10.10">
    <property type="entry name" value="Winged helix-like DNA-binding domain superfamily/Winged helix DNA-binding domain"/>
    <property type="match status" value="1"/>
</dbReference>
<sequence>MTEFCVTPEGAAPEVGPDQVDEFIEGWRRERPDLDDETLVTLGCFARMKWLAKNFATGAEQVIRRHGLTAGEFDVLATLRQSGPPCTLIPSQLSALLMMSRAGMTNRLDRLEAAGLIERTLDPADRRSFRVRLTDRGRGVIDAAVTEHAQIVSRFTTVLSPDQRRGLDEALRTLLRALP</sequence>
<dbReference type="PRINTS" id="PR00598">
    <property type="entry name" value="HTHMARR"/>
</dbReference>
<dbReference type="Proteomes" id="UP000188929">
    <property type="component" value="Unassembled WGS sequence"/>
</dbReference>
<evidence type="ECO:0000256" key="1">
    <source>
        <dbReference type="ARBA" id="ARBA00023015"/>
    </source>
</evidence>
<dbReference type="RefSeq" id="WP_076820775.1">
    <property type="nucleotide sequence ID" value="NZ_MOMC01000070.1"/>
</dbReference>
<dbReference type="InterPro" id="IPR000835">
    <property type="entry name" value="HTH_MarR-typ"/>
</dbReference>
<dbReference type="GO" id="GO:0003700">
    <property type="term" value="F:DNA-binding transcription factor activity"/>
    <property type="evidence" value="ECO:0007669"/>
    <property type="project" value="InterPro"/>
</dbReference>
<dbReference type="SMART" id="SM00347">
    <property type="entry name" value="HTH_MARR"/>
    <property type="match status" value="1"/>
</dbReference>
<dbReference type="PANTHER" id="PTHR42756:SF1">
    <property type="entry name" value="TRANSCRIPTIONAL REPRESSOR OF EMRAB OPERON"/>
    <property type="match status" value="1"/>
</dbReference>
<protein>
    <submittedName>
        <fullName evidence="5">MarR family transcriptional regulator</fullName>
    </submittedName>
</protein>
<dbReference type="GO" id="GO:0003677">
    <property type="term" value="F:DNA binding"/>
    <property type="evidence" value="ECO:0007669"/>
    <property type="project" value="UniProtKB-KW"/>
</dbReference>
<keyword evidence="2" id="KW-0238">DNA-binding</keyword>
<name>A0A1V2I301_9ACTN</name>
<dbReference type="STRING" id="1834516.BL253_29940"/>
<dbReference type="InterPro" id="IPR036390">
    <property type="entry name" value="WH_DNA-bd_sf"/>
</dbReference>
<keyword evidence="1" id="KW-0805">Transcription regulation</keyword>
<dbReference type="PANTHER" id="PTHR42756">
    <property type="entry name" value="TRANSCRIPTIONAL REGULATOR, MARR"/>
    <property type="match status" value="1"/>
</dbReference>
<evidence type="ECO:0000313" key="5">
    <source>
        <dbReference type="EMBL" id="ONH24549.1"/>
    </source>
</evidence>
<keyword evidence="3" id="KW-0804">Transcription</keyword>
<organism evidence="5 6">
    <name type="scientific">Pseudofrankia asymbiotica</name>
    <dbReference type="NCBI Taxonomy" id="1834516"/>
    <lineage>
        <taxon>Bacteria</taxon>
        <taxon>Bacillati</taxon>
        <taxon>Actinomycetota</taxon>
        <taxon>Actinomycetes</taxon>
        <taxon>Frankiales</taxon>
        <taxon>Frankiaceae</taxon>
        <taxon>Pseudofrankia</taxon>
    </lineage>
</organism>
<evidence type="ECO:0000313" key="6">
    <source>
        <dbReference type="Proteomes" id="UP000188929"/>
    </source>
</evidence>
<evidence type="ECO:0000256" key="2">
    <source>
        <dbReference type="ARBA" id="ARBA00023125"/>
    </source>
</evidence>
<reference evidence="6" key="1">
    <citation type="submission" date="2016-10" db="EMBL/GenBank/DDBJ databases">
        <title>Frankia sp. NRRL B-16386 Genome sequencing.</title>
        <authorList>
            <person name="Ghodhbane-Gtari F."/>
            <person name="Swanson E."/>
            <person name="Gueddou A."/>
            <person name="Hezbri K."/>
            <person name="Ktari K."/>
            <person name="Nouioui I."/>
            <person name="Morris K."/>
            <person name="Simpson S."/>
            <person name="Abebe-Akele F."/>
            <person name="Thomas K."/>
            <person name="Gtari M."/>
            <person name="Tisa L.S."/>
        </authorList>
    </citation>
    <scope>NUCLEOTIDE SEQUENCE [LARGE SCALE GENOMIC DNA]</scope>
    <source>
        <strain evidence="6">NRRL B-16386</strain>
    </source>
</reference>
<dbReference type="SUPFAM" id="SSF46785">
    <property type="entry name" value="Winged helix' DNA-binding domain"/>
    <property type="match status" value="1"/>
</dbReference>
<feature type="domain" description="HTH marR-type" evidence="4">
    <location>
        <begin position="35"/>
        <end position="176"/>
    </location>
</feature>
<accession>A0A1V2I301</accession>
<dbReference type="InterPro" id="IPR036388">
    <property type="entry name" value="WH-like_DNA-bd_sf"/>
</dbReference>
<keyword evidence="6" id="KW-1185">Reference proteome</keyword>
<dbReference type="EMBL" id="MOMC01000070">
    <property type="protein sequence ID" value="ONH24549.1"/>
    <property type="molecule type" value="Genomic_DNA"/>
</dbReference>
<dbReference type="AlphaFoldDB" id="A0A1V2I301"/>
<evidence type="ECO:0000256" key="3">
    <source>
        <dbReference type="ARBA" id="ARBA00023163"/>
    </source>
</evidence>
<dbReference type="Pfam" id="PF12802">
    <property type="entry name" value="MarR_2"/>
    <property type="match status" value="1"/>
</dbReference>
<proteinExistence type="predicted"/>
<gene>
    <name evidence="5" type="ORF">BL253_29940</name>
</gene>
<comment type="caution">
    <text evidence="5">The sequence shown here is derived from an EMBL/GenBank/DDBJ whole genome shotgun (WGS) entry which is preliminary data.</text>
</comment>
<evidence type="ECO:0000259" key="4">
    <source>
        <dbReference type="PROSITE" id="PS50995"/>
    </source>
</evidence>
<dbReference type="PROSITE" id="PS50995">
    <property type="entry name" value="HTH_MARR_2"/>
    <property type="match status" value="1"/>
</dbReference>